<evidence type="ECO:0000256" key="1">
    <source>
        <dbReference type="SAM" id="Phobius"/>
    </source>
</evidence>
<keyword evidence="1" id="KW-1133">Transmembrane helix</keyword>
<evidence type="ECO:0000313" key="2">
    <source>
        <dbReference type="EMBL" id="MCQ4334705.1"/>
    </source>
</evidence>
<protein>
    <submittedName>
        <fullName evidence="2">Uncharacterized protein</fullName>
    </submittedName>
</protein>
<proteinExistence type="predicted"/>
<organism evidence="2 3">
    <name type="scientific">Natronomonas aquatica</name>
    <dbReference type="NCBI Taxonomy" id="2841590"/>
    <lineage>
        <taxon>Archaea</taxon>
        <taxon>Methanobacteriati</taxon>
        <taxon>Methanobacteriota</taxon>
        <taxon>Stenosarchaea group</taxon>
        <taxon>Halobacteria</taxon>
        <taxon>Halobacteriales</taxon>
        <taxon>Natronomonadaceae</taxon>
        <taxon>Natronomonas</taxon>
    </lineage>
</organism>
<feature type="transmembrane region" description="Helical" evidence="1">
    <location>
        <begin position="110"/>
        <end position="130"/>
    </location>
</feature>
<sequence length="131" mass="13895">MATSEPPRFEFDTASLGSLHWVGVLAALVSAGIHLLLGIRMSISFSPSAMSISFVFAGLGFLGAIALVLLDFRRRAVYAAGIPFTLVQIVVWYYVNFAAGPKSFPAEVGTLGAVDKVAQVVLVVVLLALLR</sequence>
<dbReference type="InterPro" id="IPR055898">
    <property type="entry name" value="DUF7475"/>
</dbReference>
<feature type="transmembrane region" description="Helical" evidence="1">
    <location>
        <begin position="21"/>
        <end position="43"/>
    </location>
</feature>
<dbReference type="AlphaFoldDB" id="A0A9R1D7U7"/>
<dbReference type="EMBL" id="JAHLKM010000033">
    <property type="protein sequence ID" value="MCQ4334705.1"/>
    <property type="molecule type" value="Genomic_DNA"/>
</dbReference>
<accession>A0A9R1D7U7</accession>
<dbReference type="RefSeq" id="WP_256030784.1">
    <property type="nucleotide sequence ID" value="NZ_JAHLKM010000033.1"/>
</dbReference>
<keyword evidence="1" id="KW-0812">Transmembrane</keyword>
<feature type="transmembrane region" description="Helical" evidence="1">
    <location>
        <begin position="49"/>
        <end position="70"/>
    </location>
</feature>
<evidence type="ECO:0000313" key="3">
    <source>
        <dbReference type="Proteomes" id="UP001139494"/>
    </source>
</evidence>
<name>A0A9R1D7U7_9EURY</name>
<dbReference type="Pfam" id="PF24287">
    <property type="entry name" value="DUF7475"/>
    <property type="match status" value="1"/>
</dbReference>
<reference evidence="2" key="1">
    <citation type="journal article" date="2023" name="Front. Microbiol.">
        <title>Genomic-based phylogenetic and metabolic analyses of the genus Natronomonas, and description of Natronomonas aquatica sp. nov.</title>
        <authorList>
            <person name="Garcia-Roldan A."/>
            <person name="Duran-Viseras A."/>
            <person name="de la Haba R.R."/>
            <person name="Corral P."/>
            <person name="Sanchez-Porro C."/>
            <person name="Ventosa A."/>
        </authorList>
    </citation>
    <scope>NUCLEOTIDE SEQUENCE</scope>
    <source>
        <strain evidence="2">F2-12</strain>
    </source>
</reference>
<gene>
    <name evidence="2" type="ORF">KM295_14705</name>
</gene>
<keyword evidence="3" id="KW-1185">Reference proteome</keyword>
<comment type="caution">
    <text evidence="2">The sequence shown here is derived from an EMBL/GenBank/DDBJ whole genome shotgun (WGS) entry which is preliminary data.</text>
</comment>
<keyword evidence="1" id="KW-0472">Membrane</keyword>
<dbReference type="Proteomes" id="UP001139494">
    <property type="component" value="Unassembled WGS sequence"/>
</dbReference>
<feature type="transmembrane region" description="Helical" evidence="1">
    <location>
        <begin position="77"/>
        <end position="95"/>
    </location>
</feature>